<organism evidence="2 3">
    <name type="scientific">Rhodococcus coprophilus</name>
    <dbReference type="NCBI Taxonomy" id="38310"/>
    <lineage>
        <taxon>Bacteria</taxon>
        <taxon>Bacillati</taxon>
        <taxon>Actinomycetota</taxon>
        <taxon>Actinomycetes</taxon>
        <taxon>Mycobacteriales</taxon>
        <taxon>Nocardiaceae</taxon>
        <taxon>Rhodococcus</taxon>
    </lineage>
</organism>
<name>A0A2X4UFT4_9NOCA</name>
<dbReference type="AlphaFoldDB" id="A0A2X4UFT4"/>
<dbReference type="InterPro" id="IPR029045">
    <property type="entry name" value="ClpP/crotonase-like_dom_sf"/>
</dbReference>
<proteinExistence type="inferred from homology"/>
<dbReference type="NCBIfam" id="NF005879">
    <property type="entry name" value="PRK07827.1"/>
    <property type="match status" value="1"/>
</dbReference>
<dbReference type="EC" id="4.1.3.36" evidence="2"/>
<dbReference type="KEGG" id="rcr:NCTC10994_03659"/>
<evidence type="ECO:0000256" key="1">
    <source>
        <dbReference type="ARBA" id="ARBA00005254"/>
    </source>
</evidence>
<dbReference type="EMBL" id="LS483468">
    <property type="protein sequence ID" value="SQI37551.1"/>
    <property type="molecule type" value="Genomic_DNA"/>
</dbReference>
<gene>
    <name evidence="2" type="primary">menB_4</name>
    <name evidence="2" type="ORF">NCTC10994_03659</name>
</gene>
<comment type="similarity">
    <text evidence="1">Belongs to the enoyl-CoA hydratase/isomerase family.</text>
</comment>
<dbReference type="Gene3D" id="3.90.226.10">
    <property type="entry name" value="2-enoyl-CoA Hydratase, Chain A, domain 1"/>
    <property type="match status" value="1"/>
</dbReference>
<dbReference type="GO" id="GO:0008935">
    <property type="term" value="F:1,4-dihydroxy-2-naphthoyl-CoA synthase activity"/>
    <property type="evidence" value="ECO:0007669"/>
    <property type="project" value="UniProtKB-EC"/>
</dbReference>
<dbReference type="InterPro" id="IPR014748">
    <property type="entry name" value="Enoyl-CoA_hydra_C"/>
</dbReference>
<protein>
    <submittedName>
        <fullName evidence="2">Enoyl-CoA hydratase</fullName>
        <ecNumber evidence="2">4.1.3.36</ecNumber>
    </submittedName>
</protein>
<dbReference type="InterPro" id="IPR001753">
    <property type="entry name" value="Enoyl-CoA_hydra/iso"/>
</dbReference>
<accession>A0A2X4UFT4</accession>
<dbReference type="STRING" id="1219011.GCA_001895045_03961"/>
<dbReference type="Pfam" id="PF00378">
    <property type="entry name" value="ECH_1"/>
    <property type="match status" value="1"/>
</dbReference>
<dbReference type="CDD" id="cd06558">
    <property type="entry name" value="crotonase-like"/>
    <property type="match status" value="1"/>
</dbReference>
<dbReference type="Gene3D" id="1.10.12.10">
    <property type="entry name" value="Lyase 2-enoyl-coa Hydratase, Chain A, domain 2"/>
    <property type="match status" value="1"/>
</dbReference>
<dbReference type="SUPFAM" id="SSF52096">
    <property type="entry name" value="ClpP/crotonase"/>
    <property type="match status" value="1"/>
</dbReference>
<dbReference type="Proteomes" id="UP000249091">
    <property type="component" value="Chromosome 1"/>
</dbReference>
<dbReference type="PANTHER" id="PTHR42964">
    <property type="entry name" value="ENOYL-COA HYDRATASE"/>
    <property type="match status" value="1"/>
</dbReference>
<dbReference type="PANTHER" id="PTHR42964:SF1">
    <property type="entry name" value="POLYKETIDE BIOSYNTHESIS ENOYL-COA HYDRATASE PKSH-RELATED"/>
    <property type="match status" value="1"/>
</dbReference>
<evidence type="ECO:0000313" key="3">
    <source>
        <dbReference type="Proteomes" id="UP000249091"/>
    </source>
</evidence>
<sequence length="266" mass="27963">MPDTEFAGHAPDPVVQYRVEGGAATLTLDSPHNRNAISAAMMDQLRGGLDAAARDPRVRAVVLTHKGGTFCAGADLSESTDDPDEAAAQRTRDMVGLLRGILELPKPVIGVVDGHVRAGGMGLVGACDMVVAGPRATFALTEVRLGLAASIISLTVLPRMVPRAAGRYFLTGERFGPQEAMDTGLVTFVAEQPAERAAELVSDLQECSPQGLAESKHLLTMGMLGDFDRHAEALAARSARLFGSPEAAEGVAAFLQKRPPSWSPGR</sequence>
<evidence type="ECO:0000313" key="2">
    <source>
        <dbReference type="EMBL" id="SQI37551.1"/>
    </source>
</evidence>
<dbReference type="RefSeq" id="WP_072704510.1">
    <property type="nucleotide sequence ID" value="NZ_JAFBBL010000001.1"/>
</dbReference>
<dbReference type="InterPro" id="IPR051683">
    <property type="entry name" value="Enoyl-CoA_Hydratase/Isomerase"/>
</dbReference>
<keyword evidence="3" id="KW-1185">Reference proteome</keyword>
<reference evidence="2 3" key="1">
    <citation type="submission" date="2018-06" db="EMBL/GenBank/DDBJ databases">
        <authorList>
            <consortium name="Pathogen Informatics"/>
            <person name="Doyle S."/>
        </authorList>
    </citation>
    <scope>NUCLEOTIDE SEQUENCE [LARGE SCALE GENOMIC DNA]</scope>
    <source>
        <strain evidence="2 3">NCTC10994</strain>
    </source>
</reference>
<keyword evidence="2" id="KW-0456">Lyase</keyword>